<proteinExistence type="predicted"/>
<organism evidence="1">
    <name type="scientific">Amphimedon queenslandica</name>
    <name type="common">Sponge</name>
    <dbReference type="NCBI Taxonomy" id="400682"/>
    <lineage>
        <taxon>Eukaryota</taxon>
        <taxon>Metazoa</taxon>
        <taxon>Porifera</taxon>
        <taxon>Demospongiae</taxon>
        <taxon>Heteroscleromorpha</taxon>
        <taxon>Haplosclerida</taxon>
        <taxon>Niphatidae</taxon>
        <taxon>Amphimedon</taxon>
    </lineage>
</organism>
<evidence type="ECO:0000313" key="1">
    <source>
        <dbReference type="EnsemblMetazoa" id="Aqu2.1.20429_001"/>
    </source>
</evidence>
<dbReference type="EnsemblMetazoa" id="Aqu2.1.20429_001">
    <property type="protein sequence ID" value="Aqu2.1.20429_001"/>
    <property type="gene ID" value="Aqu2.1.20429"/>
</dbReference>
<name>A0A1X7TY46_AMPQE</name>
<sequence>TIDLLSLPNHLPAPTASQSSCCCSHTISCSDCHTISQLSLRCKPSALTTKPTSCSP</sequence>
<dbReference type="AlphaFoldDB" id="A0A1X7TY46"/>
<dbReference type="InParanoid" id="A0A1X7TY46"/>
<accession>A0A1X7TY46</accession>
<protein>
    <submittedName>
        <fullName evidence="1">Uncharacterized protein</fullName>
    </submittedName>
</protein>
<reference evidence="1" key="1">
    <citation type="submission" date="2017-05" db="UniProtKB">
        <authorList>
            <consortium name="EnsemblMetazoa"/>
        </authorList>
    </citation>
    <scope>IDENTIFICATION</scope>
</reference>